<dbReference type="AlphaFoldDB" id="A0AAN7BPE2"/>
<accession>A0AAN7BPE2</accession>
<protein>
    <submittedName>
        <fullName evidence="3">Uncharacterized protein</fullName>
    </submittedName>
</protein>
<keyword evidence="2" id="KW-0812">Transmembrane</keyword>
<gene>
    <name evidence="3" type="ORF">QBC38DRAFT_444105</name>
</gene>
<keyword evidence="2" id="KW-0472">Membrane</keyword>
<dbReference type="Proteomes" id="UP001301958">
    <property type="component" value="Unassembled WGS sequence"/>
</dbReference>
<organism evidence="3 4">
    <name type="scientific">Podospora fimiseda</name>
    <dbReference type="NCBI Taxonomy" id="252190"/>
    <lineage>
        <taxon>Eukaryota</taxon>
        <taxon>Fungi</taxon>
        <taxon>Dikarya</taxon>
        <taxon>Ascomycota</taxon>
        <taxon>Pezizomycotina</taxon>
        <taxon>Sordariomycetes</taxon>
        <taxon>Sordariomycetidae</taxon>
        <taxon>Sordariales</taxon>
        <taxon>Podosporaceae</taxon>
        <taxon>Podospora</taxon>
    </lineage>
</organism>
<feature type="compositionally biased region" description="Low complexity" evidence="1">
    <location>
        <begin position="35"/>
        <end position="48"/>
    </location>
</feature>
<keyword evidence="2" id="KW-1133">Transmembrane helix</keyword>
<reference evidence="3" key="1">
    <citation type="journal article" date="2023" name="Mol. Phylogenet. Evol.">
        <title>Genome-scale phylogeny and comparative genomics of the fungal order Sordariales.</title>
        <authorList>
            <person name="Hensen N."/>
            <person name="Bonometti L."/>
            <person name="Westerberg I."/>
            <person name="Brannstrom I.O."/>
            <person name="Guillou S."/>
            <person name="Cros-Aarteil S."/>
            <person name="Calhoun S."/>
            <person name="Haridas S."/>
            <person name="Kuo A."/>
            <person name="Mondo S."/>
            <person name="Pangilinan J."/>
            <person name="Riley R."/>
            <person name="LaButti K."/>
            <person name="Andreopoulos B."/>
            <person name="Lipzen A."/>
            <person name="Chen C."/>
            <person name="Yan M."/>
            <person name="Daum C."/>
            <person name="Ng V."/>
            <person name="Clum A."/>
            <person name="Steindorff A."/>
            <person name="Ohm R.A."/>
            <person name="Martin F."/>
            <person name="Silar P."/>
            <person name="Natvig D.O."/>
            <person name="Lalanne C."/>
            <person name="Gautier V."/>
            <person name="Ament-Velasquez S.L."/>
            <person name="Kruys A."/>
            <person name="Hutchinson M.I."/>
            <person name="Powell A.J."/>
            <person name="Barry K."/>
            <person name="Miller A.N."/>
            <person name="Grigoriev I.V."/>
            <person name="Debuchy R."/>
            <person name="Gladieux P."/>
            <person name="Hiltunen Thoren M."/>
            <person name="Johannesson H."/>
        </authorList>
    </citation>
    <scope>NUCLEOTIDE SEQUENCE</scope>
    <source>
        <strain evidence="3">CBS 990.96</strain>
    </source>
</reference>
<evidence type="ECO:0000256" key="2">
    <source>
        <dbReference type="SAM" id="Phobius"/>
    </source>
</evidence>
<evidence type="ECO:0000256" key="1">
    <source>
        <dbReference type="SAM" id="MobiDB-lite"/>
    </source>
</evidence>
<dbReference type="EMBL" id="MU865337">
    <property type="protein sequence ID" value="KAK4227035.1"/>
    <property type="molecule type" value="Genomic_DNA"/>
</dbReference>
<sequence length="227" mass="25207">MGNTLAKHHQHPTQRKLRQRSPESNFIMSSTPPKDQQSQTTDSNTQQSAKASDPPRSTTSGEVLSLFPPGLLAQAAERGGNAGESAGSVRAAPSQRQKKPATQSTNTTRTTDDLSYIMSRQEVTDFRSKNYRDRRDPAKIVSDERRSRSPPLKIGPAYFSRDSAGLSSWSSNQVGESEFKSEVEDTSKAPEPSKPELGVITLAALFFLLSFFFNFSFWFYERSSESM</sequence>
<name>A0AAN7BPE2_9PEZI</name>
<keyword evidence="4" id="KW-1185">Reference proteome</keyword>
<feature type="region of interest" description="Disordered" evidence="1">
    <location>
        <begin position="1"/>
        <end position="154"/>
    </location>
</feature>
<evidence type="ECO:0000313" key="4">
    <source>
        <dbReference type="Proteomes" id="UP001301958"/>
    </source>
</evidence>
<comment type="caution">
    <text evidence="3">The sequence shown here is derived from an EMBL/GenBank/DDBJ whole genome shotgun (WGS) entry which is preliminary data.</text>
</comment>
<feature type="transmembrane region" description="Helical" evidence="2">
    <location>
        <begin position="197"/>
        <end position="220"/>
    </location>
</feature>
<feature type="compositionally biased region" description="Polar residues" evidence="1">
    <location>
        <begin position="22"/>
        <end position="34"/>
    </location>
</feature>
<feature type="compositionally biased region" description="Basic and acidic residues" evidence="1">
    <location>
        <begin position="122"/>
        <end position="147"/>
    </location>
</feature>
<proteinExistence type="predicted"/>
<reference evidence="3" key="2">
    <citation type="submission" date="2023-05" db="EMBL/GenBank/DDBJ databases">
        <authorList>
            <consortium name="Lawrence Berkeley National Laboratory"/>
            <person name="Steindorff A."/>
            <person name="Hensen N."/>
            <person name="Bonometti L."/>
            <person name="Westerberg I."/>
            <person name="Brannstrom I.O."/>
            <person name="Guillou S."/>
            <person name="Cros-Aarteil S."/>
            <person name="Calhoun S."/>
            <person name="Haridas S."/>
            <person name="Kuo A."/>
            <person name="Mondo S."/>
            <person name="Pangilinan J."/>
            <person name="Riley R."/>
            <person name="Labutti K."/>
            <person name="Andreopoulos B."/>
            <person name="Lipzen A."/>
            <person name="Chen C."/>
            <person name="Yanf M."/>
            <person name="Daum C."/>
            <person name="Ng V."/>
            <person name="Clum A."/>
            <person name="Ohm R."/>
            <person name="Martin F."/>
            <person name="Silar P."/>
            <person name="Natvig D."/>
            <person name="Lalanne C."/>
            <person name="Gautier V."/>
            <person name="Ament-Velasquez S.L."/>
            <person name="Kruys A."/>
            <person name="Hutchinson M.I."/>
            <person name="Powell A.J."/>
            <person name="Barry K."/>
            <person name="Miller A.N."/>
            <person name="Grigoriev I.V."/>
            <person name="Debuchy R."/>
            <person name="Gladieux P."/>
            <person name="Thoren M.H."/>
            <person name="Johannesson H."/>
        </authorList>
    </citation>
    <scope>NUCLEOTIDE SEQUENCE</scope>
    <source>
        <strain evidence="3">CBS 990.96</strain>
    </source>
</reference>
<feature type="compositionally biased region" description="Basic residues" evidence="1">
    <location>
        <begin position="1"/>
        <end position="19"/>
    </location>
</feature>
<evidence type="ECO:0000313" key="3">
    <source>
        <dbReference type="EMBL" id="KAK4227035.1"/>
    </source>
</evidence>